<reference evidence="2" key="1">
    <citation type="submission" date="2020-12" db="EMBL/GenBank/DDBJ databases">
        <authorList>
            <consortium name="Molecular Ecology Group"/>
        </authorList>
    </citation>
    <scope>NUCLEOTIDE SEQUENCE</scope>
    <source>
        <strain evidence="2">TBG_1078</strain>
    </source>
</reference>
<feature type="compositionally biased region" description="Basic and acidic residues" evidence="1">
    <location>
        <begin position="61"/>
        <end position="70"/>
    </location>
</feature>
<evidence type="ECO:0000256" key="1">
    <source>
        <dbReference type="SAM" id="MobiDB-lite"/>
    </source>
</evidence>
<evidence type="ECO:0000313" key="2">
    <source>
        <dbReference type="EMBL" id="CAD7675821.1"/>
    </source>
</evidence>
<proteinExistence type="predicted"/>
<comment type="caution">
    <text evidence="2">The sequence shown here is derived from an EMBL/GenBank/DDBJ whole genome shotgun (WGS) entry which is preliminary data.</text>
</comment>
<sequence>MNLSLTLKGFLVSFPPQRRIMVMTTGLLCSESAPSINLGFGESNKEVLLNAKKIITFKCPSGERERESTSRGRGRGRSRLTAEQGARCRARSQDPEIVT</sequence>
<protein>
    <submittedName>
        <fullName evidence="2">(raccoon dog) hypothetical protein</fullName>
    </submittedName>
</protein>
<name>A0A811YE98_NYCPR</name>
<dbReference type="Proteomes" id="UP000645828">
    <property type="component" value="Unassembled WGS sequence"/>
</dbReference>
<dbReference type="EMBL" id="CAJHUB010000676">
    <property type="protein sequence ID" value="CAD7675821.1"/>
    <property type="molecule type" value="Genomic_DNA"/>
</dbReference>
<accession>A0A811YE98</accession>
<keyword evidence="3" id="KW-1185">Reference proteome</keyword>
<dbReference type="AlphaFoldDB" id="A0A811YE98"/>
<evidence type="ECO:0000313" key="3">
    <source>
        <dbReference type="Proteomes" id="UP000645828"/>
    </source>
</evidence>
<organism evidence="2 3">
    <name type="scientific">Nyctereutes procyonoides</name>
    <name type="common">Raccoon dog</name>
    <name type="synonym">Canis procyonoides</name>
    <dbReference type="NCBI Taxonomy" id="34880"/>
    <lineage>
        <taxon>Eukaryota</taxon>
        <taxon>Metazoa</taxon>
        <taxon>Chordata</taxon>
        <taxon>Craniata</taxon>
        <taxon>Vertebrata</taxon>
        <taxon>Euteleostomi</taxon>
        <taxon>Mammalia</taxon>
        <taxon>Eutheria</taxon>
        <taxon>Laurasiatheria</taxon>
        <taxon>Carnivora</taxon>
        <taxon>Caniformia</taxon>
        <taxon>Canidae</taxon>
        <taxon>Nyctereutes</taxon>
    </lineage>
</organism>
<feature type="region of interest" description="Disordered" evidence="1">
    <location>
        <begin position="60"/>
        <end position="99"/>
    </location>
</feature>
<gene>
    <name evidence="2" type="ORF">NYPRO_LOCUS8616</name>
</gene>